<evidence type="ECO:0000313" key="2">
    <source>
        <dbReference type="EMBL" id="MCK8784583.1"/>
    </source>
</evidence>
<keyword evidence="2" id="KW-0808">Transferase</keyword>
<dbReference type="PROSITE" id="PS50056">
    <property type="entry name" value="TYR_PHOSPHATASE_2"/>
    <property type="match status" value="1"/>
</dbReference>
<dbReference type="SUPFAM" id="SSF52799">
    <property type="entry name" value="(Phosphotyrosine protein) phosphatases II"/>
    <property type="match status" value="1"/>
</dbReference>
<dbReference type="RefSeq" id="WP_248666704.1">
    <property type="nucleotide sequence ID" value="NZ_JALPRX010000035.1"/>
</dbReference>
<protein>
    <submittedName>
        <fullName evidence="2">Sulfur transferase domain-containing protein</fullName>
    </submittedName>
</protein>
<dbReference type="EMBL" id="JALPRX010000035">
    <property type="protein sequence ID" value="MCK8784583.1"/>
    <property type="molecule type" value="Genomic_DNA"/>
</dbReference>
<dbReference type="InterPro" id="IPR029021">
    <property type="entry name" value="Prot-tyrosine_phosphatase-like"/>
</dbReference>
<dbReference type="AlphaFoldDB" id="A0A9X1Y7J9"/>
<evidence type="ECO:0000259" key="1">
    <source>
        <dbReference type="PROSITE" id="PS50056"/>
    </source>
</evidence>
<comment type="caution">
    <text evidence="2">The sequence shown here is derived from an EMBL/GenBank/DDBJ whole genome shotgun (WGS) entry which is preliminary data.</text>
</comment>
<feature type="domain" description="Tyrosine specific protein phosphatases" evidence="1">
    <location>
        <begin position="97"/>
        <end position="168"/>
    </location>
</feature>
<sequence length="213" mass="24439">MARPGPWLHALFNDHALLRLGWRNWGVVESGRVYRSNHPLPWQLDRARRRLGLRTVINLRGTRPGLGSEELSREAAARLGLAHHYAPFESRGAPHRDRILRLAELFEAVEEPVLLHCKSGADRAGLAAALWLLLRGRPLAQARAQLSLRYGHVRQGRTGVLDAFLDRYEAATRAGPKPFLEWVRDDYDEEALRREFRSRPWADALLDKVLRRE</sequence>
<keyword evidence="3" id="KW-1185">Reference proteome</keyword>
<dbReference type="Gene3D" id="3.90.190.10">
    <property type="entry name" value="Protein tyrosine phosphatase superfamily"/>
    <property type="match status" value="1"/>
</dbReference>
<dbReference type="Pfam" id="PF04273">
    <property type="entry name" value="BLH_phosphatase"/>
    <property type="match status" value="1"/>
</dbReference>
<dbReference type="GO" id="GO:0016740">
    <property type="term" value="F:transferase activity"/>
    <property type="evidence" value="ECO:0007669"/>
    <property type="project" value="UniProtKB-KW"/>
</dbReference>
<evidence type="ECO:0000313" key="3">
    <source>
        <dbReference type="Proteomes" id="UP001139516"/>
    </source>
</evidence>
<dbReference type="InterPro" id="IPR005939">
    <property type="entry name" value="BLH_phosphatase-like"/>
</dbReference>
<proteinExistence type="predicted"/>
<gene>
    <name evidence="2" type="ORF">M0638_09335</name>
</gene>
<dbReference type="InterPro" id="IPR000387">
    <property type="entry name" value="Tyr_Pase_dom"/>
</dbReference>
<reference evidence="2" key="1">
    <citation type="submission" date="2022-04" db="EMBL/GenBank/DDBJ databases">
        <title>Roseomonas acroporae sp. nov., isolated from coral Acropora digitifera.</title>
        <authorList>
            <person name="Sun H."/>
        </authorList>
    </citation>
    <scope>NUCLEOTIDE SEQUENCE</scope>
    <source>
        <strain evidence="2">NAR14</strain>
    </source>
</reference>
<accession>A0A9X1Y7J9</accession>
<dbReference type="Proteomes" id="UP001139516">
    <property type="component" value="Unassembled WGS sequence"/>
</dbReference>
<name>A0A9X1Y7J9_9PROT</name>
<dbReference type="GO" id="GO:0016787">
    <property type="term" value="F:hydrolase activity"/>
    <property type="evidence" value="ECO:0007669"/>
    <property type="project" value="InterPro"/>
</dbReference>
<organism evidence="2 3">
    <name type="scientific">Roseomonas acroporae</name>
    <dbReference type="NCBI Taxonomy" id="2937791"/>
    <lineage>
        <taxon>Bacteria</taxon>
        <taxon>Pseudomonadati</taxon>
        <taxon>Pseudomonadota</taxon>
        <taxon>Alphaproteobacteria</taxon>
        <taxon>Acetobacterales</taxon>
        <taxon>Roseomonadaceae</taxon>
        <taxon>Roseomonas</taxon>
    </lineage>
</organism>